<evidence type="ECO:0000313" key="3">
    <source>
        <dbReference type="Proteomes" id="UP001431209"/>
    </source>
</evidence>
<keyword evidence="1" id="KW-1133">Transmembrane helix</keyword>
<accession>A0AAW2YJ79</accession>
<gene>
    <name evidence="2" type="ORF">AKO1_005650</name>
</gene>
<comment type="caution">
    <text evidence="2">The sequence shown here is derived from an EMBL/GenBank/DDBJ whole genome shotgun (WGS) entry which is preliminary data.</text>
</comment>
<protein>
    <submittedName>
        <fullName evidence="2">GatB</fullName>
    </submittedName>
</protein>
<keyword evidence="3" id="KW-1185">Reference proteome</keyword>
<sequence>MLRSALCSRNLILRTLPLRFTRSIPKTSITRSYARKDRRSKTVQNEKASIGNIEDLSWGFILWEFTKVVFQIIGLILAFPFLLIGFFFKFKSFQRQLGTVVKQMNEGVLKVIIQRSTPLDQLIVAIEATPRHSIDYLRLMGLRAFTRHPIIEATIDKYIQNNNEDFEEATSALKVSEWYNTLRSKMQELLNKQKPGFNLDDMEIYVSNEDVSNNIEREGDEFYNTLRFTVLLKNKNDNENEEFVVFDIVLEGSKDGEYLPYRLDQIKIIDNDGQLLLDIDNIDSKMVEDESYEKEVIEDAVFTEK</sequence>
<dbReference type="EMBL" id="JAOPGA020000108">
    <property type="protein sequence ID" value="KAL0476881.1"/>
    <property type="molecule type" value="Genomic_DNA"/>
</dbReference>
<evidence type="ECO:0000313" key="2">
    <source>
        <dbReference type="EMBL" id="KAL0476881.1"/>
    </source>
</evidence>
<keyword evidence="1" id="KW-0812">Transmembrane</keyword>
<reference evidence="2 3" key="1">
    <citation type="submission" date="2024-03" db="EMBL/GenBank/DDBJ databases">
        <title>The Acrasis kona genome and developmental transcriptomes reveal deep origins of eukaryotic multicellular pathways.</title>
        <authorList>
            <person name="Sheikh S."/>
            <person name="Fu C.-J."/>
            <person name="Brown M.W."/>
            <person name="Baldauf S.L."/>
        </authorList>
    </citation>
    <scope>NUCLEOTIDE SEQUENCE [LARGE SCALE GENOMIC DNA]</scope>
    <source>
        <strain evidence="2 3">ATCC MYA-3509</strain>
    </source>
</reference>
<keyword evidence="1" id="KW-0472">Membrane</keyword>
<dbReference type="AlphaFoldDB" id="A0AAW2YJ79"/>
<organism evidence="2 3">
    <name type="scientific">Acrasis kona</name>
    <dbReference type="NCBI Taxonomy" id="1008807"/>
    <lineage>
        <taxon>Eukaryota</taxon>
        <taxon>Discoba</taxon>
        <taxon>Heterolobosea</taxon>
        <taxon>Tetramitia</taxon>
        <taxon>Eutetramitia</taxon>
        <taxon>Acrasidae</taxon>
        <taxon>Acrasis</taxon>
    </lineage>
</organism>
<evidence type="ECO:0000256" key="1">
    <source>
        <dbReference type="SAM" id="Phobius"/>
    </source>
</evidence>
<dbReference type="Proteomes" id="UP001431209">
    <property type="component" value="Unassembled WGS sequence"/>
</dbReference>
<proteinExistence type="predicted"/>
<feature type="transmembrane region" description="Helical" evidence="1">
    <location>
        <begin position="68"/>
        <end position="88"/>
    </location>
</feature>
<name>A0AAW2YJ79_9EUKA</name>